<dbReference type="STRING" id="436907.A7TFZ7"/>
<proteinExistence type="predicted"/>
<dbReference type="RefSeq" id="XP_001646612.1">
    <property type="nucleotide sequence ID" value="XM_001646562.1"/>
</dbReference>
<evidence type="ECO:0000313" key="1">
    <source>
        <dbReference type="EMBL" id="EDO18754.1"/>
    </source>
</evidence>
<dbReference type="AlphaFoldDB" id="A7TFZ7"/>
<dbReference type="InParanoid" id="A7TFZ7"/>
<dbReference type="eggNOG" id="ENOG502S8R2">
    <property type="taxonomic scope" value="Eukaryota"/>
</dbReference>
<evidence type="ECO:0000313" key="2">
    <source>
        <dbReference type="Proteomes" id="UP000000267"/>
    </source>
</evidence>
<dbReference type="GeneID" id="5547067"/>
<reference evidence="1 2" key="1">
    <citation type="journal article" date="2007" name="Proc. Natl. Acad. Sci. U.S.A.">
        <title>Independent sorting-out of thousands of duplicated gene pairs in two yeast species descended from a whole-genome duplication.</title>
        <authorList>
            <person name="Scannell D.R."/>
            <person name="Frank A.C."/>
            <person name="Conant G.C."/>
            <person name="Byrne K.P."/>
            <person name="Woolfit M."/>
            <person name="Wolfe K.H."/>
        </authorList>
    </citation>
    <scope>NUCLEOTIDE SEQUENCE [LARGE SCALE GENOMIC DNA]</scope>
    <source>
        <strain evidence="2">ATCC 22028 / DSM 70294 / BCRC 21397 / CBS 2163 / NBRC 10782 / NRRL Y-8283 / UCD 57-17</strain>
    </source>
</reference>
<dbReference type="GO" id="GO:0140671">
    <property type="term" value="C:ADA complex"/>
    <property type="evidence" value="ECO:0007669"/>
    <property type="project" value="EnsemblFungi"/>
</dbReference>
<name>A7TFZ7_VANPO</name>
<dbReference type="Proteomes" id="UP000000267">
    <property type="component" value="Unassembled WGS sequence"/>
</dbReference>
<gene>
    <name evidence="1" type="ORF">Kpol_1028p27</name>
</gene>
<dbReference type="OMA" id="DKTRNYQ"/>
<organism evidence="2">
    <name type="scientific">Vanderwaltozyma polyspora (strain ATCC 22028 / DSM 70294 / BCRC 21397 / CBS 2163 / NBRC 10782 / NRRL Y-8283 / UCD 57-17)</name>
    <name type="common">Kluyveromyces polysporus</name>
    <dbReference type="NCBI Taxonomy" id="436907"/>
    <lineage>
        <taxon>Eukaryota</taxon>
        <taxon>Fungi</taxon>
        <taxon>Dikarya</taxon>
        <taxon>Ascomycota</taxon>
        <taxon>Saccharomycotina</taxon>
        <taxon>Saccharomycetes</taxon>
        <taxon>Saccharomycetales</taxon>
        <taxon>Saccharomycetaceae</taxon>
        <taxon>Vanderwaltozyma</taxon>
    </lineage>
</organism>
<accession>A7TFZ7</accession>
<dbReference type="OrthoDB" id="4067598at2759"/>
<dbReference type="PhylomeDB" id="A7TFZ7"/>
<dbReference type="HOGENOM" id="CLU_152070_0_0_1"/>
<dbReference type="GO" id="GO:0045944">
    <property type="term" value="P:positive regulation of transcription by RNA polymerase II"/>
    <property type="evidence" value="ECO:0007669"/>
    <property type="project" value="EnsemblFungi"/>
</dbReference>
<sequence>MLTPDGISDSIKKFQERDITENEDYLVLLQQRDILEKKLLDRRFLAKQLQLLYHQLDKTHNYQEFVDVLMNNRELLRNIFTLEGHLKRSKYSVNLDVEIDWQKFGLDIMEYITNDDKLLALYNDGLL</sequence>
<protein>
    <submittedName>
        <fullName evidence="1">Uncharacterized protein</fullName>
    </submittedName>
</protein>
<dbReference type="KEGG" id="vpo:Kpol_1028p27"/>
<keyword evidence="2" id="KW-1185">Reference proteome</keyword>
<dbReference type="FunCoup" id="A7TFZ7">
    <property type="interactions" value="242"/>
</dbReference>
<dbReference type="EMBL" id="DS480385">
    <property type="protein sequence ID" value="EDO18754.1"/>
    <property type="molecule type" value="Genomic_DNA"/>
</dbReference>